<feature type="transmembrane region" description="Helical" evidence="1">
    <location>
        <begin position="47"/>
        <end position="67"/>
    </location>
</feature>
<reference evidence="2 3" key="1">
    <citation type="submission" date="2018-12" db="EMBL/GenBank/DDBJ databases">
        <title>Alloscrdovia theropitheci sp. nov: a novel taxon from the feces of the bleeding-herat monkey (Theropithecus geleda).</title>
        <authorList>
            <person name="Modesto M."/>
        </authorList>
    </citation>
    <scope>NUCLEOTIDE SEQUENCE [LARGE SCALE GENOMIC DNA]</scope>
    <source>
        <strain evidence="2 3">GLDI4/2</strain>
    </source>
</reference>
<feature type="transmembrane region" description="Helical" evidence="1">
    <location>
        <begin position="121"/>
        <end position="142"/>
    </location>
</feature>
<feature type="transmembrane region" description="Helical" evidence="1">
    <location>
        <begin position="269"/>
        <end position="288"/>
    </location>
</feature>
<keyword evidence="3" id="KW-1185">Reference proteome</keyword>
<feature type="transmembrane region" description="Helical" evidence="1">
    <location>
        <begin position="295"/>
        <end position="314"/>
    </location>
</feature>
<dbReference type="RefSeq" id="WP_131283217.1">
    <property type="nucleotide sequence ID" value="NZ_RXLP01000004.1"/>
</dbReference>
<feature type="transmembrane region" description="Helical" evidence="1">
    <location>
        <begin position="187"/>
        <end position="211"/>
    </location>
</feature>
<evidence type="ECO:0000256" key="1">
    <source>
        <dbReference type="SAM" id="Phobius"/>
    </source>
</evidence>
<feature type="transmembrane region" description="Helical" evidence="1">
    <location>
        <begin position="12"/>
        <end position="32"/>
    </location>
</feature>
<dbReference type="EMBL" id="RXLP01000004">
    <property type="protein sequence ID" value="TCD54866.1"/>
    <property type="molecule type" value="Genomic_DNA"/>
</dbReference>
<dbReference type="AlphaFoldDB" id="A0A4R0R169"/>
<accession>A0A4R0R169</accession>
<comment type="caution">
    <text evidence="2">The sequence shown here is derived from an EMBL/GenBank/DDBJ whole genome shotgun (WGS) entry which is preliminary data.</text>
</comment>
<keyword evidence="1" id="KW-1133">Transmembrane helix</keyword>
<feature type="transmembrane region" description="Helical" evidence="1">
    <location>
        <begin position="88"/>
        <end position="115"/>
    </location>
</feature>
<feature type="transmembrane region" description="Helical" evidence="1">
    <location>
        <begin position="149"/>
        <end position="167"/>
    </location>
</feature>
<gene>
    <name evidence="2" type="ORF">EJ419_01880</name>
</gene>
<organism evidence="2 3">
    <name type="scientific">Alloscardovia theropitheci</name>
    <dbReference type="NCBI Taxonomy" id="2496842"/>
    <lineage>
        <taxon>Bacteria</taxon>
        <taxon>Bacillati</taxon>
        <taxon>Actinomycetota</taxon>
        <taxon>Actinomycetes</taxon>
        <taxon>Bifidobacteriales</taxon>
        <taxon>Bifidobacteriaceae</taxon>
        <taxon>Alloscardovia</taxon>
    </lineage>
</organism>
<sequence>MQEMGRYQRAETVGIFTAIGTIIMVALATYVYTSRANAIWLVTARRIIITSVFLGICAAVVFVLGYTRKGFGSQKKTFARLIRRALETVSLAIVYAVSIGLISAAVQGFIAQLLGREFTQYQLSIVMCIAGIIGYIVYVQAVLINSRTIASLLPGFVISGVTLAGMMSDDPNWWRNNFSQLGDRTTFAAGVFNFTVVLTGVTMLIISYFALSELTTQNRLFEHDFKREATREFQIRRGILAALLIMASVMFMGIGIFRYSPHPILHNVFARGIAIPMTLLMIGMPWLVKRFSRSFYFVSDFILAVIAVSYIYWYTGRTSLTNVEALAVILFMGWFILFSRQIAALEADRFEALATLPENIVHEVGHARLDLEQ</sequence>
<keyword evidence="1" id="KW-0812">Transmembrane</keyword>
<feature type="transmembrane region" description="Helical" evidence="1">
    <location>
        <begin position="320"/>
        <end position="339"/>
    </location>
</feature>
<dbReference type="Proteomes" id="UP000291289">
    <property type="component" value="Unassembled WGS sequence"/>
</dbReference>
<name>A0A4R0R169_9BIFI</name>
<keyword evidence="1" id="KW-0472">Membrane</keyword>
<evidence type="ECO:0000313" key="2">
    <source>
        <dbReference type="EMBL" id="TCD54866.1"/>
    </source>
</evidence>
<protein>
    <submittedName>
        <fullName evidence="2">ABC transporter permease</fullName>
    </submittedName>
</protein>
<proteinExistence type="predicted"/>
<feature type="transmembrane region" description="Helical" evidence="1">
    <location>
        <begin position="239"/>
        <end position="257"/>
    </location>
</feature>
<evidence type="ECO:0000313" key="3">
    <source>
        <dbReference type="Proteomes" id="UP000291289"/>
    </source>
</evidence>
<dbReference type="OrthoDB" id="3225559at2"/>